<keyword evidence="2 8" id="KW-0645">Protease</keyword>
<evidence type="ECO:0000256" key="1">
    <source>
        <dbReference type="ARBA" id="ARBA00005860"/>
    </source>
</evidence>
<evidence type="ECO:0000256" key="2">
    <source>
        <dbReference type="ARBA" id="ARBA00022670"/>
    </source>
</evidence>
<evidence type="ECO:0000256" key="4">
    <source>
        <dbReference type="ARBA" id="ARBA00022801"/>
    </source>
</evidence>
<keyword evidence="3 8" id="KW-0479">Metal-binding</keyword>
<evidence type="ECO:0000256" key="8">
    <source>
        <dbReference type="RuleBase" id="RU366077"/>
    </source>
</evidence>
<dbReference type="Gene3D" id="2.10.55.10">
    <property type="entry name" value="Leishmanolysin domain 3"/>
    <property type="match status" value="1"/>
</dbReference>
<name>A0A0K0D271_ANGCA</name>
<keyword evidence="5 8" id="KW-0862">Zinc</keyword>
<evidence type="ECO:0000313" key="9">
    <source>
        <dbReference type="Proteomes" id="UP000035642"/>
    </source>
</evidence>
<dbReference type="WBParaSite" id="ACAC_0000416601-mRNA-1">
    <property type="protein sequence ID" value="ACAC_0000416601-mRNA-1"/>
    <property type="gene ID" value="ACAC_0000416601"/>
</dbReference>
<dbReference type="AlphaFoldDB" id="A0A0K0D271"/>
<protein>
    <recommendedName>
        <fullName evidence="7 8">Leishmanolysin-like peptidase</fullName>
        <ecNumber evidence="8">3.4.24.-</ecNumber>
    </recommendedName>
</protein>
<dbReference type="SUPFAM" id="SSF55486">
    <property type="entry name" value="Metalloproteases ('zincins'), catalytic domain"/>
    <property type="match status" value="1"/>
</dbReference>
<dbReference type="PANTHER" id="PTHR10942:SF0">
    <property type="entry name" value="LEISHMANOLYSIN-LIKE PEPTIDASE"/>
    <property type="match status" value="1"/>
</dbReference>
<evidence type="ECO:0000256" key="7">
    <source>
        <dbReference type="ARBA" id="ARBA00039717"/>
    </source>
</evidence>
<comment type="similarity">
    <text evidence="1 8">Belongs to the peptidase M8 family.</text>
</comment>
<dbReference type="GO" id="GO:0004222">
    <property type="term" value="F:metalloendopeptidase activity"/>
    <property type="evidence" value="ECO:0007669"/>
    <property type="project" value="UniProtKB-UniRule"/>
</dbReference>
<dbReference type="InterPro" id="IPR001577">
    <property type="entry name" value="Peptidase_M8"/>
</dbReference>
<comment type="cofactor">
    <cofactor evidence="8">
        <name>Zn(2+)</name>
        <dbReference type="ChEBI" id="CHEBI:29105"/>
    </cofactor>
    <text evidence="8">Binds 1 zinc ion per subunit.</text>
</comment>
<reference evidence="10" key="2">
    <citation type="submission" date="2017-02" db="UniProtKB">
        <authorList>
            <consortium name="WormBaseParasite"/>
        </authorList>
    </citation>
    <scope>IDENTIFICATION</scope>
</reference>
<evidence type="ECO:0000256" key="6">
    <source>
        <dbReference type="ARBA" id="ARBA00023049"/>
    </source>
</evidence>
<dbReference type="GO" id="GO:0006508">
    <property type="term" value="P:proteolysis"/>
    <property type="evidence" value="ECO:0007669"/>
    <property type="project" value="UniProtKB-KW"/>
</dbReference>
<keyword evidence="9" id="KW-1185">Reference proteome</keyword>
<accession>A0A0K0D271</accession>
<keyword evidence="4 8" id="KW-0378">Hydrolase</keyword>
<keyword evidence="6 8" id="KW-0482">Metalloprotease</keyword>
<dbReference type="GO" id="GO:0046872">
    <property type="term" value="F:metal ion binding"/>
    <property type="evidence" value="ECO:0007669"/>
    <property type="project" value="UniProtKB-KW"/>
</dbReference>
<organism evidence="9 10">
    <name type="scientific">Angiostrongylus cantonensis</name>
    <name type="common">Rat lungworm</name>
    <dbReference type="NCBI Taxonomy" id="6313"/>
    <lineage>
        <taxon>Eukaryota</taxon>
        <taxon>Metazoa</taxon>
        <taxon>Ecdysozoa</taxon>
        <taxon>Nematoda</taxon>
        <taxon>Chromadorea</taxon>
        <taxon>Rhabditida</taxon>
        <taxon>Rhabditina</taxon>
        <taxon>Rhabditomorpha</taxon>
        <taxon>Strongyloidea</taxon>
        <taxon>Metastrongylidae</taxon>
        <taxon>Angiostrongylus</taxon>
    </lineage>
</organism>
<dbReference type="PANTHER" id="PTHR10942">
    <property type="entry name" value="LEISHMANOLYSIN-LIKE PEPTIDASE"/>
    <property type="match status" value="1"/>
</dbReference>
<dbReference type="EC" id="3.4.24.-" evidence="8"/>
<proteinExistence type="inferred from homology"/>
<evidence type="ECO:0000313" key="10">
    <source>
        <dbReference type="WBParaSite" id="ACAC_0000416601-mRNA-1"/>
    </source>
</evidence>
<dbReference type="GO" id="GO:0007155">
    <property type="term" value="P:cell adhesion"/>
    <property type="evidence" value="ECO:0007669"/>
    <property type="project" value="InterPro"/>
</dbReference>
<dbReference type="GO" id="GO:0016020">
    <property type="term" value="C:membrane"/>
    <property type="evidence" value="ECO:0007669"/>
    <property type="project" value="InterPro"/>
</dbReference>
<evidence type="ECO:0000256" key="5">
    <source>
        <dbReference type="ARBA" id="ARBA00022833"/>
    </source>
</evidence>
<dbReference type="Pfam" id="PF01457">
    <property type="entry name" value="Peptidase_M8"/>
    <property type="match status" value="1"/>
</dbReference>
<dbReference type="Proteomes" id="UP000035642">
    <property type="component" value="Unassembled WGS sequence"/>
</dbReference>
<sequence>MLWGKDLGCDFAKKSCLTWMKANRENPYPFCNVMDDSRCSANRLSKVRCNLVESMEGVPDEYDYNIPNLYKNRKGKAVTGYGQVEAGDFCPYYRTYGGVSREDSDTRCTFPDNMNYNNYSLETVCKDNRLHIKTQNSKFYPCYQGGQLIHVEKRVHGVGTVTAKIVCPSCTELCGRQYCAPDKNFKARIGDPTREAIRSHAKFIIIMFLVVPILH</sequence>
<evidence type="ECO:0000256" key="3">
    <source>
        <dbReference type="ARBA" id="ARBA00022723"/>
    </source>
</evidence>
<reference evidence="9" key="1">
    <citation type="submission" date="2012-09" db="EMBL/GenBank/DDBJ databases">
        <authorList>
            <person name="Martin A.A."/>
        </authorList>
    </citation>
    <scope>NUCLEOTIDE SEQUENCE</scope>
</reference>
<dbReference type="STRING" id="6313.A0A0K0D271"/>
<dbReference type="GO" id="GO:0005737">
    <property type="term" value="C:cytoplasm"/>
    <property type="evidence" value="ECO:0007669"/>
    <property type="project" value="TreeGrafter"/>
</dbReference>